<dbReference type="SUPFAM" id="SSF51182">
    <property type="entry name" value="RmlC-like cupins"/>
    <property type="match status" value="1"/>
</dbReference>
<dbReference type="EMBL" id="JASVWF010000005">
    <property type="protein sequence ID" value="MDL5158594.1"/>
    <property type="molecule type" value="Genomic_DNA"/>
</dbReference>
<protein>
    <submittedName>
        <fullName evidence="3">Cupin domain-containing protein</fullName>
    </submittedName>
</protein>
<dbReference type="Gene3D" id="2.60.120.10">
    <property type="entry name" value="Jelly Rolls"/>
    <property type="match status" value="1"/>
</dbReference>
<reference evidence="3 4" key="1">
    <citation type="submission" date="2023-06" db="EMBL/GenBank/DDBJ databases">
        <title>Actinomycetospora Odt1-22.</title>
        <authorList>
            <person name="Supong K."/>
        </authorList>
    </citation>
    <scope>NUCLEOTIDE SEQUENCE [LARGE SCALE GENOMIC DNA]</scope>
    <source>
        <strain evidence="3 4">Odt1-22</strain>
    </source>
</reference>
<organism evidence="3 4">
    <name type="scientific">Actinomycetospora termitidis</name>
    <dbReference type="NCBI Taxonomy" id="3053470"/>
    <lineage>
        <taxon>Bacteria</taxon>
        <taxon>Bacillati</taxon>
        <taxon>Actinomycetota</taxon>
        <taxon>Actinomycetes</taxon>
        <taxon>Pseudonocardiales</taxon>
        <taxon>Pseudonocardiaceae</taxon>
        <taxon>Actinomycetospora</taxon>
    </lineage>
</organism>
<dbReference type="Pfam" id="PF07883">
    <property type="entry name" value="Cupin_2"/>
    <property type="match status" value="1"/>
</dbReference>
<evidence type="ECO:0000313" key="4">
    <source>
        <dbReference type="Proteomes" id="UP001231924"/>
    </source>
</evidence>
<dbReference type="Proteomes" id="UP001231924">
    <property type="component" value="Unassembled WGS sequence"/>
</dbReference>
<evidence type="ECO:0000256" key="1">
    <source>
        <dbReference type="SAM" id="MobiDB-lite"/>
    </source>
</evidence>
<dbReference type="RefSeq" id="WP_286055133.1">
    <property type="nucleotide sequence ID" value="NZ_JASVWF010000005.1"/>
</dbReference>
<dbReference type="PANTHER" id="PTHR36114">
    <property type="entry name" value="16.7 KDA PROTEIN IN WHIE LOCUS"/>
    <property type="match status" value="1"/>
</dbReference>
<gene>
    <name evidence="3" type="ORF">QRT03_21685</name>
</gene>
<proteinExistence type="predicted"/>
<comment type="caution">
    <text evidence="3">The sequence shown here is derived from an EMBL/GenBank/DDBJ whole genome shotgun (WGS) entry which is preliminary data.</text>
</comment>
<name>A0ABT7MEI4_9PSEU</name>
<keyword evidence="4" id="KW-1185">Reference proteome</keyword>
<accession>A0ABT7MEI4</accession>
<dbReference type="InterPro" id="IPR013096">
    <property type="entry name" value="Cupin_2"/>
</dbReference>
<feature type="domain" description="Cupin type-2" evidence="2">
    <location>
        <begin position="43"/>
        <end position="107"/>
    </location>
</feature>
<evidence type="ECO:0000259" key="2">
    <source>
        <dbReference type="Pfam" id="PF07883"/>
    </source>
</evidence>
<feature type="compositionally biased region" description="Pro residues" evidence="1">
    <location>
        <begin position="127"/>
        <end position="138"/>
    </location>
</feature>
<dbReference type="InterPro" id="IPR011051">
    <property type="entry name" value="RmlC_Cupin_sf"/>
</dbReference>
<dbReference type="InterPro" id="IPR052044">
    <property type="entry name" value="PKS_Associated_Protein"/>
</dbReference>
<feature type="region of interest" description="Disordered" evidence="1">
    <location>
        <begin position="119"/>
        <end position="138"/>
    </location>
</feature>
<sequence>MSRTPVVVRTEDVTPSRRMGGAIYPLLTPASAGTHAGFLAQAVLEPGEEISEHYHPWTDEHVLVVAGAVEVVVDGTKLHLAAGDATYVRRGARHVMRQTGPDTARAVLFLGPLAPDPADGHVDTVPVPHPDAAPPRVG</sequence>
<evidence type="ECO:0000313" key="3">
    <source>
        <dbReference type="EMBL" id="MDL5158594.1"/>
    </source>
</evidence>
<dbReference type="InterPro" id="IPR014710">
    <property type="entry name" value="RmlC-like_jellyroll"/>
</dbReference>
<dbReference type="PANTHER" id="PTHR36114:SF1">
    <property type="entry name" value="16.7 KDA PROTEIN IN WHIE LOCUS"/>
    <property type="match status" value="1"/>
</dbReference>